<reference evidence="7" key="1">
    <citation type="submission" date="2025-08" db="UniProtKB">
        <authorList>
            <consortium name="RefSeq"/>
        </authorList>
    </citation>
    <scope>IDENTIFICATION</scope>
</reference>
<feature type="compositionally biased region" description="Polar residues" evidence="4">
    <location>
        <begin position="300"/>
        <end position="317"/>
    </location>
</feature>
<dbReference type="InterPro" id="IPR011598">
    <property type="entry name" value="bHLH_dom"/>
</dbReference>
<feature type="region of interest" description="Disordered" evidence="4">
    <location>
        <begin position="1"/>
        <end position="67"/>
    </location>
</feature>
<gene>
    <name evidence="7" type="primary">LOC120261647</name>
</gene>
<evidence type="ECO:0000256" key="2">
    <source>
        <dbReference type="ARBA" id="ARBA00023015"/>
    </source>
</evidence>
<keyword evidence="6" id="KW-1185">Reference proteome</keyword>
<evidence type="ECO:0000256" key="4">
    <source>
        <dbReference type="SAM" id="MobiDB-lite"/>
    </source>
</evidence>
<dbReference type="Pfam" id="PF00010">
    <property type="entry name" value="HLH"/>
    <property type="match status" value="1"/>
</dbReference>
<dbReference type="PROSITE" id="PS50888">
    <property type="entry name" value="BHLH"/>
    <property type="match status" value="1"/>
</dbReference>
<dbReference type="GO" id="GO:0003700">
    <property type="term" value="F:DNA-binding transcription factor activity"/>
    <property type="evidence" value="ECO:0007669"/>
    <property type="project" value="InterPro"/>
</dbReference>
<feature type="compositionally biased region" description="Basic and acidic residues" evidence="4">
    <location>
        <begin position="58"/>
        <end position="67"/>
    </location>
</feature>
<name>A0AB40BDY0_DIOCR</name>
<dbReference type="GO" id="GO:0006351">
    <property type="term" value="P:DNA-templated transcription"/>
    <property type="evidence" value="ECO:0007669"/>
    <property type="project" value="InterPro"/>
</dbReference>
<dbReference type="GO" id="GO:0046983">
    <property type="term" value="F:protein dimerization activity"/>
    <property type="evidence" value="ECO:0007669"/>
    <property type="project" value="InterPro"/>
</dbReference>
<dbReference type="PANTHER" id="PTHR46412">
    <property type="entry name" value="BES1-INTERACTING MYC-LIKE PROTEIN"/>
    <property type="match status" value="1"/>
</dbReference>
<dbReference type="InterPro" id="IPR044295">
    <property type="entry name" value="BIM1/2/3"/>
</dbReference>
<dbReference type="RefSeq" id="XP_039125546.1">
    <property type="nucleotide sequence ID" value="XM_039269612.1"/>
</dbReference>
<dbReference type="CDD" id="cd11453">
    <property type="entry name" value="bHLH_AtBIM_like"/>
    <property type="match status" value="1"/>
</dbReference>
<feature type="region of interest" description="Disordered" evidence="4">
    <location>
        <begin position="294"/>
        <end position="341"/>
    </location>
</feature>
<dbReference type="SMART" id="SM00353">
    <property type="entry name" value="HLH"/>
    <property type="match status" value="1"/>
</dbReference>
<evidence type="ECO:0000256" key="3">
    <source>
        <dbReference type="ARBA" id="ARBA00023163"/>
    </source>
</evidence>
<evidence type="ECO:0000256" key="1">
    <source>
        <dbReference type="ARBA" id="ARBA00005510"/>
    </source>
</evidence>
<evidence type="ECO:0000259" key="5">
    <source>
        <dbReference type="PROSITE" id="PS50888"/>
    </source>
</evidence>
<dbReference type="Proteomes" id="UP001515500">
    <property type="component" value="Chromosome 5"/>
</dbReference>
<organism evidence="6 7">
    <name type="scientific">Dioscorea cayennensis subsp. rotundata</name>
    <name type="common">White Guinea yam</name>
    <name type="synonym">Dioscorea rotundata</name>
    <dbReference type="NCBI Taxonomy" id="55577"/>
    <lineage>
        <taxon>Eukaryota</taxon>
        <taxon>Viridiplantae</taxon>
        <taxon>Streptophyta</taxon>
        <taxon>Embryophyta</taxon>
        <taxon>Tracheophyta</taxon>
        <taxon>Spermatophyta</taxon>
        <taxon>Magnoliopsida</taxon>
        <taxon>Liliopsida</taxon>
        <taxon>Dioscoreales</taxon>
        <taxon>Dioscoreaceae</taxon>
        <taxon>Dioscorea</taxon>
    </lineage>
</organism>
<feature type="compositionally biased region" description="Basic and acidic residues" evidence="4">
    <location>
        <begin position="30"/>
        <end position="47"/>
    </location>
</feature>
<protein>
    <submittedName>
        <fullName evidence="7">Transcription factor BIM2 isoform X1</fullName>
    </submittedName>
</protein>
<dbReference type="PANTHER" id="PTHR46412:SF6">
    <property type="entry name" value="TRANSCRIPTION FACTOR BIM2"/>
    <property type="match status" value="1"/>
</dbReference>
<evidence type="ECO:0000313" key="7">
    <source>
        <dbReference type="RefSeq" id="XP_039125546.1"/>
    </source>
</evidence>
<dbReference type="GeneID" id="120261647"/>
<evidence type="ECO:0000313" key="6">
    <source>
        <dbReference type="Proteomes" id="UP001515500"/>
    </source>
</evidence>
<dbReference type="SUPFAM" id="SSF47459">
    <property type="entry name" value="HLH, helix-loop-helix DNA-binding domain"/>
    <property type="match status" value="1"/>
</dbReference>
<sequence length="341" mass="38034">MEAASDSGREFPEPDEPFEGEPWRRNGSSRKGEMMMRMDGVGRDQKSGEPTTPRSKHSATEQRRRSKINERFQILRDLIPHSDQKRDKASFLLEVIEYIHYLQEKAQKYESIQPGWIQENEKLVPWVTLNTNNQGPVDGIPDASQIMKNGPSPGFMFGKFDERNMPLAPSILSNAHNPTESDMRAGVQSNLYATVGGETNHTQQQQQRLVSNSDNLASHSQSPWLRSYNVADCTLSSDILNEQEGLAIDEGTISVSSVYSHGLLGALSQALQSSGLDLSQANVSVQINLGKRAARRRTTNHMTNLRDQNDPSGNQAMEHSRVGSSDEESEKALKKHRSDSC</sequence>
<proteinExistence type="inferred from homology"/>
<accession>A0AB40BDY0</accession>
<keyword evidence="3" id="KW-0804">Transcription</keyword>
<dbReference type="AlphaFoldDB" id="A0AB40BDY0"/>
<feature type="domain" description="BHLH" evidence="5">
    <location>
        <begin position="52"/>
        <end position="102"/>
    </location>
</feature>
<keyword evidence="2" id="KW-0805">Transcription regulation</keyword>
<comment type="similarity">
    <text evidence="1">Belongs to the bHLH protein family.</text>
</comment>
<dbReference type="InterPro" id="IPR036638">
    <property type="entry name" value="HLH_DNA-bd_sf"/>
</dbReference>
<dbReference type="Gene3D" id="4.10.280.10">
    <property type="entry name" value="Helix-loop-helix DNA-binding domain"/>
    <property type="match status" value="1"/>
</dbReference>